<evidence type="ECO:0000313" key="5">
    <source>
        <dbReference type="Proteomes" id="UP000521922"/>
    </source>
</evidence>
<dbReference type="InterPro" id="IPR050267">
    <property type="entry name" value="Anti-sigma-factor_SerPK"/>
</dbReference>
<keyword evidence="1" id="KW-0808">Transferase</keyword>
<dbReference type="RefSeq" id="WP_425491485.1">
    <property type="nucleotide sequence ID" value="NZ_BAAAGN010000022.1"/>
</dbReference>
<evidence type="ECO:0000313" key="4">
    <source>
        <dbReference type="EMBL" id="NYD22342.1"/>
    </source>
</evidence>
<evidence type="ECO:0000256" key="1">
    <source>
        <dbReference type="ARBA" id="ARBA00022527"/>
    </source>
</evidence>
<dbReference type="InterPro" id="IPR003594">
    <property type="entry name" value="HATPase_dom"/>
</dbReference>
<dbReference type="GO" id="GO:0004674">
    <property type="term" value="F:protein serine/threonine kinase activity"/>
    <property type="evidence" value="ECO:0007669"/>
    <property type="project" value="UniProtKB-KW"/>
</dbReference>
<dbReference type="Gene3D" id="3.30.565.10">
    <property type="entry name" value="Histidine kinase-like ATPase, C-terminal domain"/>
    <property type="match status" value="1"/>
</dbReference>
<protein>
    <submittedName>
        <fullName evidence="4">Anti-sigma regulatory factor (Ser/Thr protein kinase)</fullName>
    </submittedName>
</protein>
<evidence type="ECO:0000256" key="2">
    <source>
        <dbReference type="SAM" id="MobiDB-lite"/>
    </source>
</evidence>
<keyword evidence="1" id="KW-0418">Kinase</keyword>
<evidence type="ECO:0000259" key="3">
    <source>
        <dbReference type="Pfam" id="PF13581"/>
    </source>
</evidence>
<accession>A0A7Y9J0I4</accession>
<dbReference type="EMBL" id="JACCBB010000001">
    <property type="protein sequence ID" value="NYD22342.1"/>
    <property type="molecule type" value="Genomic_DNA"/>
</dbReference>
<dbReference type="CDD" id="cd16936">
    <property type="entry name" value="HATPase_RsbW-like"/>
    <property type="match status" value="1"/>
</dbReference>
<dbReference type="AlphaFoldDB" id="A0A7Y9J0I4"/>
<keyword evidence="5" id="KW-1185">Reference proteome</keyword>
<comment type="caution">
    <text evidence="4">The sequence shown here is derived from an EMBL/GenBank/DDBJ whole genome shotgun (WGS) entry which is preliminary data.</text>
</comment>
<reference evidence="4 5" key="1">
    <citation type="submission" date="2020-07" db="EMBL/GenBank/DDBJ databases">
        <title>Sequencing the genomes of 1000 actinobacteria strains.</title>
        <authorList>
            <person name="Klenk H.-P."/>
        </authorList>
    </citation>
    <scope>NUCLEOTIDE SEQUENCE [LARGE SCALE GENOMIC DNA]</scope>
    <source>
        <strain evidence="4 5">DSM 7487</strain>
    </source>
</reference>
<feature type="region of interest" description="Disordered" evidence="2">
    <location>
        <begin position="75"/>
        <end position="97"/>
    </location>
</feature>
<dbReference type="InterPro" id="IPR036890">
    <property type="entry name" value="HATPase_C_sf"/>
</dbReference>
<dbReference type="PANTHER" id="PTHR35526">
    <property type="entry name" value="ANTI-SIGMA-F FACTOR RSBW-RELATED"/>
    <property type="match status" value="1"/>
</dbReference>
<keyword evidence="1" id="KW-0723">Serine/threonine-protein kinase</keyword>
<dbReference type="SUPFAM" id="SSF55874">
    <property type="entry name" value="ATPase domain of HSP90 chaperone/DNA topoisomerase II/histidine kinase"/>
    <property type="match status" value="1"/>
</dbReference>
<dbReference type="PANTHER" id="PTHR35526:SF3">
    <property type="entry name" value="ANTI-SIGMA-F FACTOR RSBW"/>
    <property type="match status" value="1"/>
</dbReference>
<organism evidence="4 5">
    <name type="scientific">Kineococcus aurantiacus</name>
    <dbReference type="NCBI Taxonomy" id="37633"/>
    <lineage>
        <taxon>Bacteria</taxon>
        <taxon>Bacillati</taxon>
        <taxon>Actinomycetota</taxon>
        <taxon>Actinomycetes</taxon>
        <taxon>Kineosporiales</taxon>
        <taxon>Kineosporiaceae</taxon>
        <taxon>Kineococcus</taxon>
    </lineage>
</organism>
<dbReference type="Proteomes" id="UP000521922">
    <property type="component" value="Unassembled WGS sequence"/>
</dbReference>
<name>A0A7Y9J0I4_9ACTN</name>
<dbReference type="Pfam" id="PF13581">
    <property type="entry name" value="HATPase_c_2"/>
    <property type="match status" value="1"/>
</dbReference>
<feature type="domain" description="Histidine kinase/HSP90-like ATPase" evidence="3">
    <location>
        <begin position="12"/>
        <end position="121"/>
    </location>
</feature>
<gene>
    <name evidence="4" type="ORF">BJ968_001882</name>
</gene>
<sequence length="130" mass="13890">MCEVTPTADLDLPADLTAARRAREFVRARWCPDHGGEVLETTLLVVSELAVNAVEHGAPPVRASLDCRDGVVHLEVSDGSPRQPRHLQPGPRAESGRGVGLVASVCSAWGVRVEDHGKTVWCDVPARVPA</sequence>
<proteinExistence type="predicted"/>